<comment type="caution">
    <text evidence="3">The sequence shown here is derived from an EMBL/GenBank/DDBJ whole genome shotgun (WGS) entry which is preliminary data.</text>
</comment>
<dbReference type="AlphaFoldDB" id="W4F517"/>
<gene>
    <name evidence="3" type="ORF">C176_03493</name>
</gene>
<evidence type="ECO:0008006" key="5">
    <source>
        <dbReference type="Google" id="ProtNLM"/>
    </source>
</evidence>
<feature type="compositionally biased region" description="Basic and acidic residues" evidence="1">
    <location>
        <begin position="93"/>
        <end position="102"/>
    </location>
</feature>
<name>W4F517_9BACL</name>
<feature type="signal peptide" evidence="2">
    <location>
        <begin position="1"/>
        <end position="24"/>
    </location>
</feature>
<proteinExistence type="predicted"/>
<dbReference type="EMBL" id="ASQA01000009">
    <property type="protein sequence ID" value="ETT87181.1"/>
    <property type="molecule type" value="Genomic_DNA"/>
</dbReference>
<protein>
    <recommendedName>
        <fullName evidence="5">Lipoprotein</fullName>
    </recommendedName>
</protein>
<evidence type="ECO:0000313" key="3">
    <source>
        <dbReference type="EMBL" id="ETT87181.1"/>
    </source>
</evidence>
<dbReference type="PROSITE" id="PS51257">
    <property type="entry name" value="PROKAR_LIPOPROTEIN"/>
    <property type="match status" value="1"/>
</dbReference>
<reference evidence="3 4" key="1">
    <citation type="journal article" date="2014" name="BMC Genomics">
        <title>Genomic comparison of sporeforming bacilli isolated from milk.</title>
        <authorList>
            <person name="Moreno Switt A.I."/>
            <person name="Andrus A.D."/>
            <person name="Ranieri M.L."/>
            <person name="Orsi R.H."/>
            <person name="Ivy R."/>
            <person name="den Bakker H.C."/>
            <person name="Martin N.H."/>
            <person name="Wiedmann M."/>
            <person name="Boor K.J."/>
        </authorList>
    </citation>
    <scope>NUCLEOTIDE SEQUENCE [LARGE SCALE GENOMIC DNA]</scope>
    <source>
        <strain evidence="3 4">FSL R5-213</strain>
    </source>
</reference>
<feature type="compositionally biased region" description="Basic and acidic residues" evidence="1">
    <location>
        <begin position="24"/>
        <end position="36"/>
    </location>
</feature>
<keyword evidence="4" id="KW-1185">Reference proteome</keyword>
<feature type="region of interest" description="Disordered" evidence="1">
    <location>
        <begin position="24"/>
        <end position="102"/>
    </location>
</feature>
<evidence type="ECO:0000313" key="4">
    <source>
        <dbReference type="Proteomes" id="UP000019062"/>
    </source>
</evidence>
<sequence length="102" mass="11413">MWIKPAAVLMLGSLLLVGCNNDKANEPAKDETPMERVEDDVREGVDDMTPDVHDEKVDQTVPGDNEVIDENTTTEKEIIDENTTTNDDVVEDNLNKDNKDNK</sequence>
<accession>W4F517</accession>
<dbReference type="Proteomes" id="UP000019062">
    <property type="component" value="Unassembled WGS sequence"/>
</dbReference>
<evidence type="ECO:0000256" key="1">
    <source>
        <dbReference type="SAM" id="MobiDB-lite"/>
    </source>
</evidence>
<dbReference type="RefSeq" id="WP_038179987.1">
    <property type="nucleotide sequence ID" value="NZ_ASQA01000009.1"/>
</dbReference>
<organism evidence="3 4">
    <name type="scientific">Viridibacillus arenosi FSL R5-213</name>
    <dbReference type="NCBI Taxonomy" id="1227360"/>
    <lineage>
        <taxon>Bacteria</taxon>
        <taxon>Bacillati</taxon>
        <taxon>Bacillota</taxon>
        <taxon>Bacilli</taxon>
        <taxon>Bacillales</taxon>
        <taxon>Caryophanaceae</taxon>
        <taxon>Viridibacillus</taxon>
    </lineage>
</organism>
<feature type="compositionally biased region" description="Basic and acidic residues" evidence="1">
    <location>
        <begin position="42"/>
        <end position="58"/>
    </location>
</feature>
<feature type="chain" id="PRO_5004840004" description="Lipoprotein" evidence="2">
    <location>
        <begin position="25"/>
        <end position="102"/>
    </location>
</feature>
<evidence type="ECO:0000256" key="2">
    <source>
        <dbReference type="SAM" id="SignalP"/>
    </source>
</evidence>
<keyword evidence="2" id="KW-0732">Signal</keyword>